<dbReference type="PIRSF" id="PIRSF037112">
    <property type="entry name" value="Antirestriction_ArdC"/>
    <property type="match status" value="1"/>
</dbReference>
<organism evidence="3 4">
    <name type="scientific">Caballeronia zhejiangensis</name>
    <dbReference type="NCBI Taxonomy" id="871203"/>
    <lineage>
        <taxon>Bacteria</taxon>
        <taxon>Pseudomonadati</taxon>
        <taxon>Pseudomonadota</taxon>
        <taxon>Betaproteobacteria</taxon>
        <taxon>Burkholderiales</taxon>
        <taxon>Burkholderiaceae</taxon>
        <taxon>Caballeronia</taxon>
    </lineage>
</organism>
<dbReference type="GO" id="GO:0003697">
    <property type="term" value="F:single-stranded DNA binding"/>
    <property type="evidence" value="ECO:0007669"/>
    <property type="project" value="InterPro"/>
</dbReference>
<dbReference type="Pfam" id="PF08401">
    <property type="entry name" value="ArdcN"/>
    <property type="match status" value="1"/>
</dbReference>
<dbReference type="OrthoDB" id="784829at2"/>
<feature type="domain" description="Polyvalent protein metallopeptidase" evidence="2">
    <location>
        <begin position="145"/>
        <end position="269"/>
    </location>
</feature>
<dbReference type="Proteomes" id="UP000027451">
    <property type="component" value="Unassembled WGS sequence"/>
</dbReference>
<comment type="caution">
    <text evidence="3">The sequence shown here is derived from an EMBL/GenBank/DDBJ whole genome shotgun (WGS) entry which is preliminary data.</text>
</comment>
<evidence type="ECO:0000259" key="1">
    <source>
        <dbReference type="Pfam" id="PF08401"/>
    </source>
</evidence>
<dbReference type="InterPro" id="IPR041459">
    <property type="entry name" value="MPTase-PolyVal"/>
</dbReference>
<name>A0A656QK19_9BURK</name>
<proteinExistence type="predicted"/>
<feature type="domain" description="N-terminal" evidence="1">
    <location>
        <begin position="9"/>
        <end position="108"/>
    </location>
</feature>
<dbReference type="EMBL" id="JFHD01000018">
    <property type="protein sequence ID" value="KDR28480.1"/>
    <property type="molecule type" value="Genomic_DNA"/>
</dbReference>
<dbReference type="Pfam" id="PF18818">
    <property type="entry name" value="MPTase-PolyVal"/>
    <property type="match status" value="1"/>
</dbReference>
<sequence length="296" mass="32863">MKSVKVKRDIKQEVTDRIVKAIEDGRMSPANLWARNAAGGLPVNYGTKTPYSGANVLLLWLEAHDRGFQRNEWMTYKQAQAIGAQVRRGAKGCPLVRFNQVERVDQETGEVEFFPAPTGFTVFNVEEIDGIAPAAVYDPFDPIDAAEQIISRSGACVRETGDRAFYRASTDECFLPQRTRFKTAANFYHVALHELSHWTGHPSRLAREFGARFGDEAYAFEELVAELGAAFCLARIGLDQGQLEYHASYLDSWLRVLKRDRNAIFTAAGHAARVFSLLMAKAGISEAVGTTQQLAA</sequence>
<dbReference type="InterPro" id="IPR017113">
    <property type="entry name" value="Antirestriction_ArdC"/>
</dbReference>
<accession>A0A656QK19</accession>
<evidence type="ECO:0000313" key="3">
    <source>
        <dbReference type="EMBL" id="KDR28480.1"/>
    </source>
</evidence>
<gene>
    <name evidence="3" type="ORF">BG60_11175</name>
</gene>
<evidence type="ECO:0000259" key="2">
    <source>
        <dbReference type="Pfam" id="PF18818"/>
    </source>
</evidence>
<reference evidence="3 4" key="1">
    <citation type="submission" date="2014-03" db="EMBL/GenBank/DDBJ databases">
        <title>Draft Genome Sequences of Four Burkholderia Strains.</title>
        <authorList>
            <person name="Liu X.Y."/>
            <person name="Li C.X."/>
            <person name="Xu J.H."/>
        </authorList>
    </citation>
    <scope>NUCLEOTIDE SEQUENCE [LARGE SCALE GENOMIC DNA]</scope>
    <source>
        <strain evidence="3 4">OP-1</strain>
    </source>
</reference>
<evidence type="ECO:0000313" key="4">
    <source>
        <dbReference type="Proteomes" id="UP000027451"/>
    </source>
</evidence>
<dbReference type="InterPro" id="IPR013610">
    <property type="entry name" value="ArdC_N"/>
</dbReference>
<dbReference type="RefSeq" id="WP_051996586.1">
    <property type="nucleotide sequence ID" value="NZ_JFHD01000018.1"/>
</dbReference>
<protein>
    <submittedName>
        <fullName evidence="3">DNA primase</fullName>
    </submittedName>
</protein>
<keyword evidence="4" id="KW-1185">Reference proteome</keyword>
<dbReference type="AlphaFoldDB" id="A0A656QK19"/>